<reference evidence="3" key="1">
    <citation type="journal article" date="2019" name="Int. J. Syst. Evol. Microbiol.">
        <title>The Global Catalogue of Microorganisms (GCM) 10K type strain sequencing project: providing services to taxonomists for standard genome sequencing and annotation.</title>
        <authorList>
            <consortium name="The Broad Institute Genomics Platform"/>
            <consortium name="The Broad Institute Genome Sequencing Center for Infectious Disease"/>
            <person name="Wu L."/>
            <person name="Ma J."/>
        </authorList>
    </citation>
    <scope>NUCLEOTIDE SEQUENCE [LARGE SCALE GENOMIC DNA]</scope>
    <source>
        <strain evidence="3">JCM 14309</strain>
    </source>
</reference>
<evidence type="ECO:0000256" key="1">
    <source>
        <dbReference type="SAM" id="MobiDB-lite"/>
    </source>
</evidence>
<evidence type="ECO:0008006" key="4">
    <source>
        <dbReference type="Google" id="ProtNLM"/>
    </source>
</evidence>
<gene>
    <name evidence="2" type="ORF">GCM10010529_19890</name>
</gene>
<feature type="region of interest" description="Disordered" evidence="1">
    <location>
        <begin position="40"/>
        <end position="76"/>
    </location>
</feature>
<feature type="compositionally biased region" description="Acidic residues" evidence="1">
    <location>
        <begin position="47"/>
        <end position="71"/>
    </location>
</feature>
<name>A0ABP6LYI6_9MICC</name>
<evidence type="ECO:0000313" key="2">
    <source>
        <dbReference type="EMBL" id="GAA3067096.1"/>
    </source>
</evidence>
<comment type="caution">
    <text evidence="2">The sequence shown here is derived from an EMBL/GenBank/DDBJ whole genome shotgun (WGS) entry which is preliminary data.</text>
</comment>
<proteinExistence type="predicted"/>
<protein>
    <recommendedName>
        <fullName evidence="4">DUF4235 domain-containing protein</fullName>
    </recommendedName>
</protein>
<evidence type="ECO:0000313" key="3">
    <source>
        <dbReference type="Proteomes" id="UP001500236"/>
    </source>
</evidence>
<organism evidence="2 3">
    <name type="scientific">Nesterenkonia aethiopica</name>
    <dbReference type="NCBI Taxonomy" id="269144"/>
    <lineage>
        <taxon>Bacteria</taxon>
        <taxon>Bacillati</taxon>
        <taxon>Actinomycetota</taxon>
        <taxon>Actinomycetes</taxon>
        <taxon>Micrococcales</taxon>
        <taxon>Micrococcaceae</taxon>
        <taxon>Nesterenkonia</taxon>
    </lineage>
</organism>
<dbReference type="EMBL" id="BAAAVT010000011">
    <property type="protein sequence ID" value="GAA3067096.1"/>
    <property type="molecule type" value="Genomic_DNA"/>
</dbReference>
<sequence length="144" mass="14816">MSGLVPVRRYPRWLRGTLVWAPTLLVAAAGFAPERVQQAARAAGVDLDQETGDSADEPAGDPIEDGGDEGSGEGAAPLPARLGLGLLCGAATYGVMRISLWSDTALESALRKARVPAPRLVMAAAGGVAAWGLAERERRQAGAA</sequence>
<keyword evidence="3" id="KW-1185">Reference proteome</keyword>
<dbReference type="Proteomes" id="UP001500236">
    <property type="component" value="Unassembled WGS sequence"/>
</dbReference>
<accession>A0ABP6LYI6</accession>